<gene>
    <name evidence="12" type="ordered locus">SBI_06030</name>
</gene>
<dbReference type="PANTHER" id="PTHR43749:SF2">
    <property type="entry name" value="RNA-SPLICING LIGASE RTCB"/>
    <property type="match status" value="1"/>
</dbReference>
<dbReference type="EMBL" id="CP002047">
    <property type="protein sequence ID" value="ADI09150.1"/>
    <property type="molecule type" value="Genomic_DNA"/>
</dbReference>
<keyword evidence="2" id="KW-0436">Ligase</keyword>
<accession>D7CHV0</accession>
<feature type="binding site" evidence="10">
    <location>
        <begin position="162"/>
        <end position="166"/>
    </location>
    <ligand>
        <name>GMP</name>
        <dbReference type="ChEBI" id="CHEBI:58115"/>
    </ligand>
</feature>
<dbReference type="GO" id="GO:0005525">
    <property type="term" value="F:GTP binding"/>
    <property type="evidence" value="ECO:0007669"/>
    <property type="project" value="UniProtKB-KW"/>
</dbReference>
<dbReference type="SUPFAM" id="SSF103365">
    <property type="entry name" value="Hypothetical protein PH1602"/>
    <property type="match status" value="1"/>
</dbReference>
<keyword evidence="7 11" id="KW-0464">Manganese</keyword>
<organism evidence="12 13">
    <name type="scientific">Streptomyces bingchenggensis (strain BCW-1)</name>
    <dbReference type="NCBI Taxonomy" id="749414"/>
    <lineage>
        <taxon>Bacteria</taxon>
        <taxon>Bacillati</taxon>
        <taxon>Actinomycetota</taxon>
        <taxon>Actinomycetes</taxon>
        <taxon>Kitasatosporales</taxon>
        <taxon>Streptomycetaceae</taxon>
        <taxon>Streptomyces</taxon>
    </lineage>
</organism>
<feature type="binding site" evidence="10">
    <location>
        <position position="309"/>
    </location>
    <ligand>
        <name>GMP</name>
        <dbReference type="ChEBI" id="CHEBI:58115"/>
    </ligand>
</feature>
<dbReference type="GO" id="GO:0006281">
    <property type="term" value="P:DNA repair"/>
    <property type="evidence" value="ECO:0007669"/>
    <property type="project" value="TreeGrafter"/>
</dbReference>
<evidence type="ECO:0000256" key="8">
    <source>
        <dbReference type="ARBA" id="ARBA00047746"/>
    </source>
</evidence>
<evidence type="ECO:0000256" key="10">
    <source>
        <dbReference type="PIRSR" id="PIRSR601233-2"/>
    </source>
</evidence>
<dbReference type="HOGENOM" id="CLU_022279_1_1_11"/>
<keyword evidence="4 10" id="KW-0547">Nucleotide-binding</keyword>
<dbReference type="GO" id="GO:0030145">
    <property type="term" value="F:manganese ion binding"/>
    <property type="evidence" value="ECO:0007669"/>
    <property type="project" value="TreeGrafter"/>
</dbReference>
<dbReference type="Pfam" id="PF01139">
    <property type="entry name" value="RtcB"/>
    <property type="match status" value="1"/>
</dbReference>
<evidence type="ECO:0000256" key="9">
    <source>
        <dbReference type="PIRSR" id="PIRSR601233-1"/>
    </source>
</evidence>
<dbReference type="STRING" id="749414.SBI_06030"/>
<feature type="binding site" evidence="10">
    <location>
        <begin position="326"/>
        <end position="329"/>
    </location>
    <ligand>
        <name>GMP</name>
        <dbReference type="ChEBI" id="CHEBI:58115"/>
    </ligand>
</feature>
<evidence type="ECO:0000256" key="6">
    <source>
        <dbReference type="ARBA" id="ARBA00023134"/>
    </source>
</evidence>
<name>D7CHV0_STRBB</name>
<dbReference type="KEGG" id="sbh:SBI_06030"/>
<dbReference type="RefSeq" id="WP_014178612.1">
    <property type="nucleotide sequence ID" value="NC_016582.1"/>
</dbReference>
<feature type="binding site" evidence="11">
    <location>
        <position position="163"/>
    </location>
    <ligand>
        <name>Mn(2+)</name>
        <dbReference type="ChEBI" id="CHEBI:29035"/>
        <label>1</label>
    </ligand>
</feature>
<sequence length="397" mass="43557">MSYVELPGARVPIRMWTDPATVEGVAMQQLRNVATLPWIKGLAVMPDVHYGKGATVGSVIAMQGAVCPAAVGVDIGCGMSAVRTSLTAEDLPGDLSRLRSRIERAIPVGRGMHEDPVDPGQLYGFSAPGWDDFWGRFGEVAEAVRFRQERAVKQMGSLGSGNHFIEFCLDESGSVWLMLHSGSRNIGKELAEYHIGEARKLPHNQGLVDHDLAVFIADTPQMAAYRHDLFWAQEYAKYNRSVMMALFQDVVRKEFKKAKPTFEPVISCHHNYVAEERYEGMDLLVTRKGAIRAGSGDYGIIPGSMGTGSYIVKGLGNAASFNSASHGAGRKMSRNAAKKRFSTRDLEEQTRGVECRKDAGVVDEIPSAYKPIEKVIDQQRDLVEVVAKLKQLVCVKG</sequence>
<feature type="binding site" evidence="10">
    <location>
        <position position="396"/>
    </location>
    <ligand>
        <name>GMP</name>
        <dbReference type="ChEBI" id="CHEBI:58115"/>
    </ligand>
</feature>
<feature type="binding site" evidence="10">
    <location>
        <begin position="270"/>
        <end position="271"/>
    </location>
    <ligand>
        <name>GMP</name>
        <dbReference type="ChEBI" id="CHEBI:58115"/>
    </ligand>
</feature>
<evidence type="ECO:0000256" key="7">
    <source>
        <dbReference type="ARBA" id="ARBA00023211"/>
    </source>
</evidence>
<evidence type="ECO:0000256" key="4">
    <source>
        <dbReference type="ARBA" id="ARBA00022741"/>
    </source>
</evidence>
<evidence type="ECO:0000313" key="12">
    <source>
        <dbReference type="EMBL" id="ADI09150.1"/>
    </source>
</evidence>
<feature type="binding site" evidence="11">
    <location>
        <position position="74"/>
    </location>
    <ligand>
        <name>Mn(2+)</name>
        <dbReference type="ChEBI" id="CHEBI:29035"/>
        <label>1</label>
    </ligand>
</feature>
<feature type="binding site" evidence="11">
    <location>
        <position position="180"/>
    </location>
    <ligand>
        <name>Mn(2+)</name>
        <dbReference type="ChEBI" id="CHEBI:29035"/>
        <label>2</label>
    </ligand>
</feature>
<dbReference type="GO" id="GO:0042245">
    <property type="term" value="P:RNA repair"/>
    <property type="evidence" value="ECO:0007669"/>
    <property type="project" value="UniProtKB-KW"/>
</dbReference>
<evidence type="ECO:0000256" key="11">
    <source>
        <dbReference type="PIRSR" id="PIRSR601233-3"/>
    </source>
</evidence>
<comment type="cofactor">
    <cofactor evidence="11">
        <name>Mn(2+)</name>
        <dbReference type="ChEBI" id="CHEBI:29035"/>
    </cofactor>
    <text evidence="11">Binds 2 manganese ions per subunit.</text>
</comment>
<dbReference type="AlphaFoldDB" id="D7CHV0"/>
<dbReference type="GO" id="GO:0006396">
    <property type="term" value="P:RNA processing"/>
    <property type="evidence" value="ECO:0007669"/>
    <property type="project" value="InterPro"/>
</dbReference>
<feature type="binding site" evidence="10">
    <location>
        <begin position="302"/>
        <end position="305"/>
    </location>
    <ligand>
        <name>GMP</name>
        <dbReference type="ChEBI" id="CHEBI:58115"/>
    </ligand>
</feature>
<dbReference type="PANTHER" id="PTHR43749">
    <property type="entry name" value="RNA-SPLICING LIGASE RTCB"/>
    <property type="match status" value="1"/>
</dbReference>
<comment type="catalytic activity">
    <reaction evidence="8">
        <text>a 3'-end 3'-phospho-ribonucleotide-RNA + a 5'-end dephospho-ribonucleoside-RNA + GTP = a ribonucleotidyl-ribonucleotide-RNA + GMP + diphosphate</text>
        <dbReference type="Rhea" id="RHEA:68076"/>
        <dbReference type="Rhea" id="RHEA-COMP:10463"/>
        <dbReference type="Rhea" id="RHEA-COMP:13936"/>
        <dbReference type="Rhea" id="RHEA-COMP:17355"/>
        <dbReference type="ChEBI" id="CHEBI:33019"/>
        <dbReference type="ChEBI" id="CHEBI:37565"/>
        <dbReference type="ChEBI" id="CHEBI:58115"/>
        <dbReference type="ChEBI" id="CHEBI:83062"/>
        <dbReference type="ChEBI" id="CHEBI:138284"/>
        <dbReference type="ChEBI" id="CHEBI:173118"/>
        <dbReference type="EC" id="6.5.1.8"/>
    </reaction>
</comment>
<dbReference type="EC" id="6.5.1.8" evidence="1"/>
<dbReference type="FunFam" id="3.90.1860.10:FF:000003">
    <property type="entry name" value="RNA-splicing ligase RtcB"/>
    <property type="match status" value="1"/>
</dbReference>
<dbReference type="GO" id="GO:0003909">
    <property type="term" value="F:DNA ligase activity"/>
    <property type="evidence" value="ECO:0007669"/>
    <property type="project" value="TreeGrafter"/>
</dbReference>
<dbReference type="GO" id="GO:0170057">
    <property type="term" value="F:RNA ligase (GTP) activity"/>
    <property type="evidence" value="ECO:0007669"/>
    <property type="project" value="UniProtKB-EC"/>
</dbReference>
<dbReference type="InterPro" id="IPR052915">
    <property type="entry name" value="RtcB-like"/>
</dbReference>
<keyword evidence="5" id="KW-0692">RNA repair</keyword>
<dbReference type="InterPro" id="IPR036025">
    <property type="entry name" value="RtcB-like_sf"/>
</dbReference>
<dbReference type="PATRIC" id="fig|749414.3.peg.6215"/>
<keyword evidence="6 10" id="KW-0342">GTP-binding</keyword>
<evidence type="ECO:0000256" key="1">
    <source>
        <dbReference type="ARBA" id="ARBA00012726"/>
    </source>
</evidence>
<feature type="active site" description="GMP-histidine intermediate" evidence="9">
    <location>
        <position position="326"/>
    </location>
</feature>
<evidence type="ECO:0000256" key="5">
    <source>
        <dbReference type="ARBA" id="ARBA00022800"/>
    </source>
</evidence>
<proteinExistence type="predicted"/>
<keyword evidence="3 11" id="KW-0479">Metal-binding</keyword>
<dbReference type="Gene3D" id="3.90.1860.10">
    <property type="entry name" value="tRNA-splicing ligase RtcB"/>
    <property type="match status" value="1"/>
</dbReference>
<dbReference type="Proteomes" id="UP000000377">
    <property type="component" value="Chromosome"/>
</dbReference>
<keyword evidence="13" id="KW-1185">Reference proteome</keyword>
<feature type="binding site" evidence="11">
    <location>
        <position position="270"/>
    </location>
    <ligand>
        <name>Mn(2+)</name>
        <dbReference type="ChEBI" id="CHEBI:29035"/>
        <label>2</label>
    </ligand>
</feature>
<dbReference type="eggNOG" id="COG1690">
    <property type="taxonomic scope" value="Bacteria"/>
</dbReference>
<dbReference type="InterPro" id="IPR001233">
    <property type="entry name" value="RtcB"/>
</dbReference>
<reference evidence="12 13" key="1">
    <citation type="journal article" date="2010" name="J. Bacteriol.">
        <title>Genome sequence of the milbemycin-producing bacterium Streptomyces bingchenggensis.</title>
        <authorList>
            <person name="Wang X.J."/>
            <person name="Yan Y.J."/>
            <person name="Zhang B."/>
            <person name="An J."/>
            <person name="Wang J.J."/>
            <person name="Tian J."/>
            <person name="Jiang L."/>
            <person name="Chen Y.H."/>
            <person name="Huang S.X."/>
            <person name="Yin M."/>
            <person name="Zhang J."/>
            <person name="Gao A.L."/>
            <person name="Liu C.X."/>
            <person name="Zhu Z.X."/>
            <person name="Xiang W.S."/>
        </authorList>
    </citation>
    <scope>NUCLEOTIDE SEQUENCE [LARGE SCALE GENOMIC DNA]</scope>
    <source>
        <strain evidence="12 13">BCW-1</strain>
    </source>
</reference>
<evidence type="ECO:0000256" key="2">
    <source>
        <dbReference type="ARBA" id="ARBA00022598"/>
    </source>
</evidence>
<evidence type="ECO:0000256" key="3">
    <source>
        <dbReference type="ARBA" id="ARBA00022723"/>
    </source>
</evidence>
<evidence type="ECO:0000313" key="13">
    <source>
        <dbReference type="Proteomes" id="UP000000377"/>
    </source>
</evidence>
<protein>
    <recommendedName>
        <fullName evidence="1">3'-phosphate/5'-hydroxy nucleic acid ligase</fullName>
        <ecNumber evidence="1">6.5.1.8</ecNumber>
    </recommendedName>
</protein>